<comment type="caution">
    <text evidence="1">The sequence shown here is derived from an EMBL/GenBank/DDBJ whole genome shotgun (WGS) entry which is preliminary data.</text>
</comment>
<dbReference type="AlphaFoldDB" id="A0ABD0L4V2"/>
<organism evidence="1 2">
    <name type="scientific">Batillaria attramentaria</name>
    <dbReference type="NCBI Taxonomy" id="370345"/>
    <lineage>
        <taxon>Eukaryota</taxon>
        <taxon>Metazoa</taxon>
        <taxon>Spiralia</taxon>
        <taxon>Lophotrochozoa</taxon>
        <taxon>Mollusca</taxon>
        <taxon>Gastropoda</taxon>
        <taxon>Caenogastropoda</taxon>
        <taxon>Sorbeoconcha</taxon>
        <taxon>Cerithioidea</taxon>
        <taxon>Batillariidae</taxon>
        <taxon>Batillaria</taxon>
    </lineage>
</organism>
<evidence type="ECO:0000313" key="2">
    <source>
        <dbReference type="Proteomes" id="UP001519460"/>
    </source>
</evidence>
<gene>
    <name evidence="1" type="ORF">BaRGS_00014326</name>
</gene>
<proteinExistence type="predicted"/>
<sequence>MNITWALHDAILFKELAYRLSTSAVFDFLSTAGEDAVPKLPSLPVPSSGDEAHVLMTIGQAEIPDVSHICPLRVDGDCPDFKVFTLLIYQG</sequence>
<name>A0ABD0L4V2_9CAEN</name>
<evidence type="ECO:0000313" key="1">
    <source>
        <dbReference type="EMBL" id="KAK7494434.1"/>
    </source>
</evidence>
<protein>
    <submittedName>
        <fullName evidence="1">Uncharacterized protein</fullName>
    </submittedName>
</protein>
<dbReference type="EMBL" id="JACVVK020000083">
    <property type="protein sequence ID" value="KAK7494434.1"/>
    <property type="molecule type" value="Genomic_DNA"/>
</dbReference>
<reference evidence="1 2" key="1">
    <citation type="journal article" date="2023" name="Sci. Data">
        <title>Genome assembly of the Korean intertidal mud-creeper Batillaria attramentaria.</title>
        <authorList>
            <person name="Patra A.K."/>
            <person name="Ho P.T."/>
            <person name="Jun S."/>
            <person name="Lee S.J."/>
            <person name="Kim Y."/>
            <person name="Won Y.J."/>
        </authorList>
    </citation>
    <scope>NUCLEOTIDE SEQUENCE [LARGE SCALE GENOMIC DNA]</scope>
    <source>
        <strain evidence="1">Wonlab-2016</strain>
    </source>
</reference>
<keyword evidence="2" id="KW-1185">Reference proteome</keyword>
<dbReference type="Proteomes" id="UP001519460">
    <property type="component" value="Unassembled WGS sequence"/>
</dbReference>
<accession>A0ABD0L4V2</accession>